<evidence type="ECO:0000256" key="8">
    <source>
        <dbReference type="ARBA" id="ARBA00031306"/>
    </source>
</evidence>
<dbReference type="Gene3D" id="3.10.520.10">
    <property type="entry name" value="ApbE-like domains"/>
    <property type="match status" value="1"/>
</dbReference>
<dbReference type="Proteomes" id="UP000186141">
    <property type="component" value="Unassembled WGS sequence"/>
</dbReference>
<evidence type="ECO:0000313" key="14">
    <source>
        <dbReference type="Proteomes" id="UP000186141"/>
    </source>
</evidence>
<dbReference type="Pfam" id="PF02424">
    <property type="entry name" value="ApbE"/>
    <property type="match status" value="1"/>
</dbReference>
<evidence type="ECO:0000256" key="7">
    <source>
        <dbReference type="ARBA" id="ARBA00022842"/>
    </source>
</evidence>
<evidence type="ECO:0000256" key="10">
    <source>
        <dbReference type="PIRNR" id="PIRNR006268"/>
    </source>
</evidence>
<dbReference type="PIRSF" id="PIRSF006268">
    <property type="entry name" value="ApbE"/>
    <property type="match status" value="1"/>
</dbReference>
<evidence type="ECO:0000256" key="2">
    <source>
        <dbReference type="ARBA" id="ARBA00016337"/>
    </source>
</evidence>
<dbReference type="SUPFAM" id="SSF143631">
    <property type="entry name" value="ApbE-like"/>
    <property type="match status" value="1"/>
</dbReference>
<dbReference type="InterPro" id="IPR003374">
    <property type="entry name" value="ApbE-like_sf"/>
</dbReference>
<dbReference type="InterPro" id="IPR024932">
    <property type="entry name" value="ApbE"/>
</dbReference>
<gene>
    <name evidence="13" type="ORF">SAMN05421774_1242</name>
</gene>
<evidence type="ECO:0000256" key="9">
    <source>
        <dbReference type="ARBA" id="ARBA00048540"/>
    </source>
</evidence>
<comment type="cofactor">
    <cofactor evidence="11">
        <name>Mg(2+)</name>
        <dbReference type="ChEBI" id="CHEBI:18420"/>
    </cofactor>
    <cofactor evidence="11">
        <name>Mn(2+)</name>
        <dbReference type="ChEBI" id="CHEBI:29035"/>
    </cofactor>
    <text evidence="11">Magnesium. Can also use manganese.</text>
</comment>
<protein>
    <recommendedName>
        <fullName evidence="2 10">FAD:protein FMN transferase</fullName>
        <ecNumber evidence="1 10">2.7.1.180</ecNumber>
    </recommendedName>
    <alternativeName>
        <fullName evidence="8 10">Flavin transferase</fullName>
    </alternativeName>
</protein>
<keyword evidence="5 10" id="KW-0479">Metal-binding</keyword>
<evidence type="ECO:0000256" key="5">
    <source>
        <dbReference type="ARBA" id="ARBA00022723"/>
    </source>
</evidence>
<dbReference type="PANTHER" id="PTHR30040">
    <property type="entry name" value="THIAMINE BIOSYNTHESIS LIPOPROTEIN APBE"/>
    <property type="match status" value="1"/>
</dbReference>
<evidence type="ECO:0000256" key="4">
    <source>
        <dbReference type="ARBA" id="ARBA00022679"/>
    </source>
</evidence>
<keyword evidence="14" id="KW-1185">Reference proteome</keyword>
<dbReference type="EMBL" id="FTOT01000024">
    <property type="protein sequence ID" value="SIT25601.1"/>
    <property type="molecule type" value="Genomic_DNA"/>
</dbReference>
<evidence type="ECO:0000256" key="6">
    <source>
        <dbReference type="ARBA" id="ARBA00022827"/>
    </source>
</evidence>
<dbReference type="RefSeq" id="WP_083701405.1">
    <property type="nucleotide sequence ID" value="NZ_BMEH01000023.1"/>
</dbReference>
<feature type="chain" id="PRO_5039903218" description="FAD:protein FMN transferase" evidence="12">
    <location>
        <begin position="24"/>
        <end position="304"/>
    </location>
</feature>
<dbReference type="OrthoDB" id="9778595at2"/>
<dbReference type="InterPro" id="IPR006311">
    <property type="entry name" value="TAT_signal"/>
</dbReference>
<comment type="catalytic activity">
    <reaction evidence="9 10">
        <text>L-threonyl-[protein] + FAD = FMN-L-threonyl-[protein] + AMP + H(+)</text>
        <dbReference type="Rhea" id="RHEA:36847"/>
        <dbReference type="Rhea" id="RHEA-COMP:11060"/>
        <dbReference type="Rhea" id="RHEA-COMP:11061"/>
        <dbReference type="ChEBI" id="CHEBI:15378"/>
        <dbReference type="ChEBI" id="CHEBI:30013"/>
        <dbReference type="ChEBI" id="CHEBI:57692"/>
        <dbReference type="ChEBI" id="CHEBI:74257"/>
        <dbReference type="ChEBI" id="CHEBI:456215"/>
        <dbReference type="EC" id="2.7.1.180"/>
    </reaction>
</comment>
<dbReference type="GO" id="GO:0016740">
    <property type="term" value="F:transferase activity"/>
    <property type="evidence" value="ECO:0007669"/>
    <property type="project" value="UniProtKB-UniRule"/>
</dbReference>
<comment type="similarity">
    <text evidence="10">Belongs to the ApbE family.</text>
</comment>
<dbReference type="AlphaFoldDB" id="A0A1N7QRV5"/>
<feature type="signal peptide" evidence="12">
    <location>
        <begin position="1"/>
        <end position="23"/>
    </location>
</feature>
<feature type="binding site" evidence="11">
    <location>
        <position position="166"/>
    </location>
    <ligand>
        <name>Mg(2+)</name>
        <dbReference type="ChEBI" id="CHEBI:18420"/>
    </ligand>
</feature>
<dbReference type="GO" id="GO:0046872">
    <property type="term" value="F:metal ion binding"/>
    <property type="evidence" value="ECO:0007669"/>
    <property type="project" value="UniProtKB-UniRule"/>
</dbReference>
<keyword evidence="7 10" id="KW-0460">Magnesium</keyword>
<dbReference type="EC" id="2.7.1.180" evidence="1 10"/>
<organism evidence="13 14">
    <name type="scientific">Gemmobacter megaterium</name>
    <dbReference type="NCBI Taxonomy" id="1086013"/>
    <lineage>
        <taxon>Bacteria</taxon>
        <taxon>Pseudomonadati</taxon>
        <taxon>Pseudomonadota</taxon>
        <taxon>Alphaproteobacteria</taxon>
        <taxon>Rhodobacterales</taxon>
        <taxon>Paracoccaceae</taxon>
        <taxon>Gemmobacter</taxon>
    </lineage>
</organism>
<evidence type="ECO:0000256" key="1">
    <source>
        <dbReference type="ARBA" id="ARBA00011955"/>
    </source>
</evidence>
<feature type="binding site" evidence="11">
    <location>
        <position position="275"/>
    </location>
    <ligand>
        <name>Mg(2+)</name>
        <dbReference type="ChEBI" id="CHEBI:18420"/>
    </ligand>
</feature>
<name>A0A1N7QRV5_9RHOB</name>
<accession>A0A1N7QRV5</accession>
<reference evidence="13 14" key="1">
    <citation type="submission" date="2017-01" db="EMBL/GenBank/DDBJ databases">
        <authorList>
            <person name="Mah S.A."/>
            <person name="Swanson W.J."/>
            <person name="Moy G.W."/>
            <person name="Vacquier V.D."/>
        </authorList>
    </citation>
    <scope>NUCLEOTIDE SEQUENCE [LARGE SCALE GENOMIC DNA]</scope>
    <source>
        <strain evidence="13 14">DSM 26375</strain>
    </source>
</reference>
<keyword evidence="3 10" id="KW-0285">Flavoprotein</keyword>
<sequence length="304" mass="31881">MSLTRRRFIAISAVAASLPAALAARPELHWTGQALGARASILIDHPEAVAITARCLTEIDRLENILSLYRTESALSRLNREGRLDAPPFELLDCLAQAQAVHRASGGRFDVTLQPLWALWAEAATGGRRPTLLERRHALARAGMERVEITSEQISLAPGMAITLNGIGQGYVADRVAALLEAEGLTNILIDTGEHRALGPRPDGNAWPIRAPGRDATIPLTARALATSAPLGTTFDAAGRDGHILDPGTGAPSASTLASISISAPTAALADALATAACLTEDEGDLATMLAAFPDCRAEAALWS</sequence>
<keyword evidence="13" id="KW-0449">Lipoprotein</keyword>
<keyword evidence="6 10" id="KW-0274">FAD</keyword>
<evidence type="ECO:0000256" key="11">
    <source>
        <dbReference type="PIRSR" id="PIRSR006268-2"/>
    </source>
</evidence>
<evidence type="ECO:0000313" key="13">
    <source>
        <dbReference type="EMBL" id="SIT25601.1"/>
    </source>
</evidence>
<dbReference type="PANTHER" id="PTHR30040:SF2">
    <property type="entry name" value="FAD:PROTEIN FMN TRANSFERASE"/>
    <property type="match status" value="1"/>
</dbReference>
<proteinExistence type="inferred from homology"/>
<keyword evidence="4 10" id="KW-0808">Transferase</keyword>
<dbReference type="STRING" id="1086013.SAMN05421774_1242"/>
<dbReference type="PROSITE" id="PS51318">
    <property type="entry name" value="TAT"/>
    <property type="match status" value="1"/>
</dbReference>
<evidence type="ECO:0000256" key="3">
    <source>
        <dbReference type="ARBA" id="ARBA00022630"/>
    </source>
</evidence>
<keyword evidence="12" id="KW-0732">Signal</keyword>
<feature type="binding site" evidence="11">
    <location>
        <position position="271"/>
    </location>
    <ligand>
        <name>Mg(2+)</name>
        <dbReference type="ChEBI" id="CHEBI:18420"/>
    </ligand>
</feature>
<evidence type="ECO:0000256" key="12">
    <source>
        <dbReference type="SAM" id="SignalP"/>
    </source>
</evidence>